<dbReference type="GO" id="GO:0005524">
    <property type="term" value="F:ATP binding"/>
    <property type="evidence" value="ECO:0007669"/>
    <property type="project" value="UniProtKB-KW"/>
</dbReference>
<evidence type="ECO:0000256" key="1">
    <source>
        <dbReference type="ARBA" id="ARBA00004417"/>
    </source>
</evidence>
<dbReference type="InterPro" id="IPR027417">
    <property type="entry name" value="P-loop_NTPase"/>
</dbReference>
<dbReference type="Pfam" id="PF08352">
    <property type="entry name" value="oligo_HPY"/>
    <property type="match status" value="1"/>
</dbReference>
<comment type="caution">
    <text evidence="7">The sequence shown here is derived from an EMBL/GenBank/DDBJ whole genome shotgun (WGS) entry which is preliminary data.</text>
</comment>
<protein>
    <submittedName>
        <fullName evidence="7">ATP-binding cassette domain-containing protein</fullName>
    </submittedName>
</protein>
<accession>A0ABS5EIH2</accession>
<keyword evidence="4" id="KW-0547">Nucleotide-binding</keyword>
<proteinExistence type="inferred from homology"/>
<sequence>MRPPELVIAEDLTRQFGGGFLARQRPVQAVTGVNLALERGSAVGLVGESGSGKSTIGRLLLGLLPPSDGRVLFDGTDLRRTTLPEMRRLRRRMQLVFQDPYSSLNPRRRVGAQIADGMTIHGLAPRAQISERTAELLRLVGLNPAHGGRFPHEFSGGQRQRIGIARALSTSPDFLVADEPVSALDVSVQAQVLALLADLRARLTLTMVFINHDLAAVRHLCDRVVVLYLGRIMEQGRTEEVFRAPRHPYTQALLSAAPSLSEGRIRQRVLLRGEPPSPANPPPGCVFQTRCPRAVDRCRQEVPTLRPRSAGDHLDACLLGT</sequence>
<evidence type="ECO:0000259" key="6">
    <source>
        <dbReference type="PROSITE" id="PS50893"/>
    </source>
</evidence>
<reference evidence="8" key="1">
    <citation type="journal article" date="2021" name="Syst. Appl. Microbiol.">
        <title>Roseomonas hellenica sp. nov., isolated from roots of wild-growing Alkanna tinctoria.</title>
        <authorList>
            <person name="Rat A."/>
            <person name="Naranjo H.D."/>
            <person name="Lebbe L."/>
            <person name="Cnockaert M."/>
            <person name="Krigas N."/>
            <person name="Grigoriadou K."/>
            <person name="Maloupa E."/>
            <person name="Willems A."/>
        </authorList>
    </citation>
    <scope>NUCLEOTIDE SEQUENCE [LARGE SCALE GENOMIC DNA]</scope>
    <source>
        <strain evidence="8">LMG 31159</strain>
    </source>
</reference>
<dbReference type="PROSITE" id="PS00211">
    <property type="entry name" value="ABC_TRANSPORTER_1"/>
    <property type="match status" value="1"/>
</dbReference>
<evidence type="ECO:0000256" key="2">
    <source>
        <dbReference type="ARBA" id="ARBA00005417"/>
    </source>
</evidence>
<dbReference type="InterPro" id="IPR050319">
    <property type="entry name" value="ABC_transp_ATP-bind"/>
</dbReference>
<keyword evidence="3" id="KW-0813">Transport</keyword>
<dbReference type="InterPro" id="IPR017871">
    <property type="entry name" value="ABC_transporter-like_CS"/>
</dbReference>
<keyword evidence="8" id="KW-1185">Reference proteome</keyword>
<evidence type="ECO:0000313" key="8">
    <source>
        <dbReference type="Proteomes" id="UP000698752"/>
    </source>
</evidence>
<dbReference type="RefSeq" id="WP_211869496.1">
    <property type="nucleotide sequence ID" value="NZ_JAAEDI010000014.1"/>
</dbReference>
<evidence type="ECO:0000256" key="3">
    <source>
        <dbReference type="ARBA" id="ARBA00022448"/>
    </source>
</evidence>
<comment type="subcellular location">
    <subcellularLocation>
        <location evidence="1">Cell inner membrane</location>
        <topology evidence="1">Peripheral membrane protein</topology>
    </subcellularLocation>
</comment>
<feature type="domain" description="ABC transporter" evidence="6">
    <location>
        <begin position="7"/>
        <end position="254"/>
    </location>
</feature>
<evidence type="ECO:0000256" key="4">
    <source>
        <dbReference type="ARBA" id="ARBA00022741"/>
    </source>
</evidence>
<dbReference type="PROSITE" id="PS50893">
    <property type="entry name" value="ABC_TRANSPORTER_2"/>
    <property type="match status" value="1"/>
</dbReference>
<dbReference type="Pfam" id="PF00005">
    <property type="entry name" value="ABC_tran"/>
    <property type="match status" value="1"/>
</dbReference>
<dbReference type="SUPFAM" id="SSF52540">
    <property type="entry name" value="P-loop containing nucleoside triphosphate hydrolases"/>
    <property type="match status" value="1"/>
</dbReference>
<comment type="similarity">
    <text evidence="2">Belongs to the ABC transporter superfamily.</text>
</comment>
<dbReference type="Gene3D" id="3.40.50.300">
    <property type="entry name" value="P-loop containing nucleotide triphosphate hydrolases"/>
    <property type="match status" value="1"/>
</dbReference>
<dbReference type="EMBL" id="JAAEDI010000014">
    <property type="protein sequence ID" value="MBR0650831.1"/>
    <property type="molecule type" value="Genomic_DNA"/>
</dbReference>
<evidence type="ECO:0000256" key="5">
    <source>
        <dbReference type="ARBA" id="ARBA00022840"/>
    </source>
</evidence>
<organism evidence="7 8">
    <name type="scientific">Neoroseomonas terrae</name>
    <dbReference type="NCBI Taxonomy" id="424799"/>
    <lineage>
        <taxon>Bacteria</taxon>
        <taxon>Pseudomonadati</taxon>
        <taxon>Pseudomonadota</taxon>
        <taxon>Alphaproteobacteria</taxon>
        <taxon>Acetobacterales</taxon>
        <taxon>Acetobacteraceae</taxon>
        <taxon>Neoroseomonas</taxon>
    </lineage>
</organism>
<dbReference type="SMART" id="SM00382">
    <property type="entry name" value="AAA"/>
    <property type="match status" value="1"/>
</dbReference>
<name>A0ABS5EIH2_9PROT</name>
<dbReference type="InterPro" id="IPR003439">
    <property type="entry name" value="ABC_transporter-like_ATP-bd"/>
</dbReference>
<gene>
    <name evidence="7" type="ORF">GXW78_14255</name>
</gene>
<dbReference type="CDD" id="cd03257">
    <property type="entry name" value="ABC_NikE_OppD_transporters"/>
    <property type="match status" value="1"/>
</dbReference>
<dbReference type="NCBIfam" id="TIGR01727">
    <property type="entry name" value="oligo_HPY"/>
    <property type="match status" value="1"/>
</dbReference>
<keyword evidence="5 7" id="KW-0067">ATP-binding</keyword>
<evidence type="ECO:0000313" key="7">
    <source>
        <dbReference type="EMBL" id="MBR0650831.1"/>
    </source>
</evidence>
<dbReference type="InterPro" id="IPR003593">
    <property type="entry name" value="AAA+_ATPase"/>
</dbReference>
<dbReference type="PANTHER" id="PTHR43776:SF7">
    <property type="entry name" value="D,D-DIPEPTIDE TRANSPORT ATP-BINDING PROTEIN DDPF-RELATED"/>
    <property type="match status" value="1"/>
</dbReference>
<dbReference type="InterPro" id="IPR013563">
    <property type="entry name" value="Oligopep_ABC_C"/>
</dbReference>
<dbReference type="Proteomes" id="UP000698752">
    <property type="component" value="Unassembled WGS sequence"/>
</dbReference>
<dbReference type="PANTHER" id="PTHR43776">
    <property type="entry name" value="TRANSPORT ATP-BINDING PROTEIN"/>
    <property type="match status" value="1"/>
</dbReference>